<feature type="domain" description="Peptidase C1A papain C-terminal" evidence="1">
    <location>
        <begin position="221"/>
        <end position="429"/>
    </location>
</feature>
<sequence>MMDVLSAVTVEVRPSASADIRPRAGAPTPRRQREMFQRNRFQRGTTVTGFAGITNYYLCQRITRSCCGTAHFDTSPAMPHPRPTPTAHSRYCDRHTESLPYAVRNEIFATSRSSGPSGLFEFIRYLLAAPAHRGQSPIRFNKWLGAVMRYTALPAAMAFACGVAIVSAGFATADPQPQQAPDPEISQFVFGLDNQTAKQNLDRDTSDGDALPVRVGDLGAPPATYSLKQYANPAGNQGRVGSCVTWATGYTGYGILMNEQGISGGPMAPMFIYSQIAKGHDRGTWAGVALPMERDQGIDTKSDYWQGDFDYTTQPDANERANAAHYKLSGAKDLSSGDRILNIKKAISSGLPVPIGFDVRESFRNLNRNNSYYDPDPSERVLGGHEVTIVAYGEDGVTIENSWGSKWGDNGFFTAPWSFITGDDIDEIHSMGRLVTE</sequence>
<evidence type="ECO:0000313" key="3">
    <source>
        <dbReference type="Proteomes" id="UP000503540"/>
    </source>
</evidence>
<dbReference type="Proteomes" id="UP000503540">
    <property type="component" value="Chromosome"/>
</dbReference>
<dbReference type="InterPro" id="IPR038765">
    <property type="entry name" value="Papain-like_cys_pep_sf"/>
</dbReference>
<dbReference type="EMBL" id="CP046172">
    <property type="protein sequence ID" value="QIS14386.1"/>
    <property type="molecule type" value="Genomic_DNA"/>
</dbReference>
<dbReference type="GO" id="GO:0008234">
    <property type="term" value="F:cysteine-type peptidase activity"/>
    <property type="evidence" value="ECO:0007669"/>
    <property type="project" value="InterPro"/>
</dbReference>
<dbReference type="SMART" id="SM00645">
    <property type="entry name" value="Pept_C1"/>
    <property type="match status" value="1"/>
</dbReference>
<organism evidence="2 3">
    <name type="scientific">Nocardia arthritidis</name>
    <dbReference type="NCBI Taxonomy" id="228602"/>
    <lineage>
        <taxon>Bacteria</taxon>
        <taxon>Bacillati</taxon>
        <taxon>Actinomycetota</taxon>
        <taxon>Actinomycetes</taxon>
        <taxon>Mycobacteriales</taxon>
        <taxon>Nocardiaceae</taxon>
        <taxon>Nocardia</taxon>
    </lineage>
</organism>
<dbReference type="InterPro" id="IPR000668">
    <property type="entry name" value="Peptidase_C1A_C"/>
</dbReference>
<dbReference type="KEGG" id="nah:F5544_32745"/>
<evidence type="ECO:0000259" key="1">
    <source>
        <dbReference type="SMART" id="SM00645"/>
    </source>
</evidence>
<evidence type="ECO:0000313" key="2">
    <source>
        <dbReference type="EMBL" id="QIS14386.1"/>
    </source>
</evidence>
<accession>A0A6G9YMX2</accession>
<name>A0A6G9YMX2_9NOCA</name>
<proteinExistence type="predicted"/>
<dbReference type="SUPFAM" id="SSF54001">
    <property type="entry name" value="Cysteine proteinases"/>
    <property type="match status" value="1"/>
</dbReference>
<dbReference type="CDD" id="cd02619">
    <property type="entry name" value="Peptidase_C1"/>
    <property type="match status" value="1"/>
</dbReference>
<gene>
    <name evidence="2" type="ORF">F5544_32745</name>
</gene>
<dbReference type="GO" id="GO:0006508">
    <property type="term" value="P:proteolysis"/>
    <property type="evidence" value="ECO:0007669"/>
    <property type="project" value="InterPro"/>
</dbReference>
<dbReference type="Gene3D" id="3.90.70.10">
    <property type="entry name" value="Cysteine proteinases"/>
    <property type="match status" value="1"/>
</dbReference>
<dbReference type="Pfam" id="PF00112">
    <property type="entry name" value="Peptidase_C1"/>
    <property type="match status" value="1"/>
</dbReference>
<dbReference type="AlphaFoldDB" id="A0A6G9YMX2"/>
<protein>
    <recommendedName>
        <fullName evidence="1">Peptidase C1A papain C-terminal domain-containing protein</fullName>
    </recommendedName>
</protein>
<keyword evidence="3" id="KW-1185">Reference proteome</keyword>
<reference evidence="2 3" key="1">
    <citation type="journal article" date="2019" name="ACS Chem. Biol.">
        <title>Identification and Mobilization of a Cryptic Antibiotic Biosynthesis Gene Locus from a Human-Pathogenic Nocardia Isolate.</title>
        <authorList>
            <person name="Herisse M."/>
            <person name="Ishida K."/>
            <person name="Porter J.L."/>
            <person name="Howden B."/>
            <person name="Hertweck C."/>
            <person name="Stinear T.P."/>
            <person name="Pidot S.J."/>
        </authorList>
    </citation>
    <scope>NUCLEOTIDE SEQUENCE [LARGE SCALE GENOMIC DNA]</scope>
    <source>
        <strain evidence="2 3">AUSMDU00012717</strain>
    </source>
</reference>